<dbReference type="Gene3D" id="1.20.140.90">
    <property type="entry name" value="Malonyl-CoA decarboxylase, oligemerization domain"/>
    <property type="match status" value="1"/>
</dbReference>
<feature type="domain" description="Malonyl-CoA decarboxylase N-terminal" evidence="1">
    <location>
        <begin position="94"/>
        <end position="163"/>
    </location>
</feature>
<dbReference type="AlphaFoldDB" id="A0A0F3NIR8"/>
<sequence length="172" mass="19699">MENSLLKIKYRTISSVVKVFDEVTDVVLSWVGNIGKDLSRKQDIDNLLSKMRECVSPKGGEVKARYNTISLGNLYLQLSDVGKARFLRMLNDRFNSTQEEVDSKISEYVNNTDSALEEKLRFELISVLSSPRLSILKQFMSLSEGVKFLVDMRADAITLSRKGRIFSHWREI</sequence>
<dbReference type="EC" id="4.1.1.9" evidence="2"/>
<dbReference type="Proteomes" id="UP000033385">
    <property type="component" value="Unassembled WGS sequence"/>
</dbReference>
<comment type="caution">
    <text evidence="2">The sequence shown here is derived from an EMBL/GenBank/DDBJ whole genome shotgun (WGS) entry which is preliminary data.</text>
</comment>
<protein>
    <submittedName>
        <fullName evidence="2">Malonyl-CoA decarboxylase domain protein</fullName>
        <ecNumber evidence="2">4.1.1.9</ecNumber>
    </submittedName>
</protein>
<proteinExistence type="predicted"/>
<evidence type="ECO:0000313" key="3">
    <source>
        <dbReference type="Proteomes" id="UP000033385"/>
    </source>
</evidence>
<dbReference type="EMBL" id="LANW01000001">
    <property type="protein sequence ID" value="KJV67656.1"/>
    <property type="molecule type" value="Genomic_DNA"/>
</dbReference>
<evidence type="ECO:0000313" key="2">
    <source>
        <dbReference type="EMBL" id="KJV67656.1"/>
    </source>
</evidence>
<accession>A0A0F3NIR8</accession>
<evidence type="ECO:0000259" key="1">
    <source>
        <dbReference type="Pfam" id="PF17408"/>
    </source>
</evidence>
<reference evidence="2 3" key="1">
    <citation type="submission" date="2015-01" db="EMBL/GenBank/DDBJ databases">
        <title>Genome Sequencing of Rickettsiales.</title>
        <authorList>
            <person name="Daugherty S.C."/>
            <person name="Su Q."/>
            <person name="Abolude K."/>
            <person name="Beier-Sexton M."/>
            <person name="Carlyon J.A."/>
            <person name="Carter R."/>
            <person name="Day N.P."/>
            <person name="Dumler S.J."/>
            <person name="Dyachenko V."/>
            <person name="Godinez A."/>
            <person name="Kurtti T.J."/>
            <person name="Lichay M."/>
            <person name="Mullins K.E."/>
            <person name="Ott S."/>
            <person name="Pappas-Brown V."/>
            <person name="Paris D.H."/>
            <person name="Patel P."/>
            <person name="Richards A.L."/>
            <person name="Sadzewicz L."/>
            <person name="Sears K."/>
            <person name="Seidman D."/>
            <person name="Sengamalay N."/>
            <person name="Stenos J."/>
            <person name="Tallon L.J."/>
            <person name="Vincent G."/>
            <person name="Fraser C.M."/>
            <person name="Munderloh U."/>
            <person name="Dunning-Hotopp J.C."/>
        </authorList>
    </citation>
    <scope>NUCLEOTIDE SEQUENCE [LARGE SCALE GENOMIC DNA]</scope>
    <source>
        <strain evidence="2 3">ApNP</strain>
    </source>
</reference>
<keyword evidence="2" id="KW-0456">Lyase</keyword>
<dbReference type="InterPro" id="IPR038351">
    <property type="entry name" value="MCD_N_sf"/>
</dbReference>
<dbReference type="Pfam" id="PF17408">
    <property type="entry name" value="MCD_N"/>
    <property type="match status" value="1"/>
</dbReference>
<name>A0A0F3NIR8_ANAPH</name>
<organism evidence="2 3">
    <name type="scientific">Anaplasma phagocytophilum str. ApNP</name>
    <dbReference type="NCBI Taxonomy" id="1359153"/>
    <lineage>
        <taxon>Bacteria</taxon>
        <taxon>Pseudomonadati</taxon>
        <taxon>Pseudomonadota</taxon>
        <taxon>Alphaproteobacteria</taxon>
        <taxon>Rickettsiales</taxon>
        <taxon>Anaplasmataceae</taxon>
        <taxon>Anaplasma</taxon>
        <taxon>phagocytophilum group</taxon>
    </lineage>
</organism>
<dbReference type="GO" id="GO:0050080">
    <property type="term" value="F:malonyl-CoA decarboxylase activity"/>
    <property type="evidence" value="ECO:0007669"/>
    <property type="project" value="UniProtKB-EC"/>
</dbReference>
<dbReference type="PATRIC" id="fig|1359153.3.peg.1718"/>
<dbReference type="InterPro" id="IPR035372">
    <property type="entry name" value="MCD_N"/>
</dbReference>
<gene>
    <name evidence="2" type="primary">mcd</name>
    <name evidence="2" type="ORF">APHNP_1682</name>
</gene>